<evidence type="ECO:0000256" key="1">
    <source>
        <dbReference type="SAM" id="SignalP"/>
    </source>
</evidence>
<keyword evidence="3" id="KW-1185">Reference proteome</keyword>
<comment type="caution">
    <text evidence="2">The sequence shown here is derived from an EMBL/GenBank/DDBJ whole genome shotgun (WGS) entry which is preliminary data.</text>
</comment>
<proteinExistence type="predicted"/>
<dbReference type="EMBL" id="JAXOJX010000007">
    <property type="protein sequence ID" value="MDZ5456229.1"/>
    <property type="molecule type" value="Genomic_DNA"/>
</dbReference>
<dbReference type="InterPro" id="IPR006311">
    <property type="entry name" value="TAT_signal"/>
</dbReference>
<gene>
    <name evidence="2" type="ORF">SM757_06550</name>
</gene>
<dbReference type="Proteomes" id="UP001293718">
    <property type="component" value="Unassembled WGS sequence"/>
</dbReference>
<protein>
    <submittedName>
        <fullName evidence="2">Uncharacterized protein</fullName>
    </submittedName>
</protein>
<dbReference type="PROSITE" id="PS51318">
    <property type="entry name" value="TAT"/>
    <property type="match status" value="1"/>
</dbReference>
<dbReference type="RefSeq" id="WP_322464845.1">
    <property type="nucleotide sequence ID" value="NZ_JAXOJX010000007.1"/>
</dbReference>
<name>A0ABU5IAV4_9BURK</name>
<sequence length="175" mass="17506">MSADRRSLLKVLAAAAPLGWTLQARAADAPTDVVNAPITDLPDRLLPLVGGGALDAAFLDGVAQAAQASGGQRERTARLPALDAVTLAHLASRLDGNTPRLVVALLDDAGAALALELLRARGARLLAFEPQRLAPTLAGAAHARALGLALASGAPLPTSPATAAGAPCIALACLI</sequence>
<feature type="signal peptide" evidence="1">
    <location>
        <begin position="1"/>
        <end position="26"/>
    </location>
</feature>
<evidence type="ECO:0000313" key="2">
    <source>
        <dbReference type="EMBL" id="MDZ5456229.1"/>
    </source>
</evidence>
<keyword evidence="1" id="KW-0732">Signal</keyword>
<organism evidence="2 3">
    <name type="scientific">Azohydromonas lata</name>
    <dbReference type="NCBI Taxonomy" id="45677"/>
    <lineage>
        <taxon>Bacteria</taxon>
        <taxon>Pseudomonadati</taxon>
        <taxon>Pseudomonadota</taxon>
        <taxon>Betaproteobacteria</taxon>
        <taxon>Burkholderiales</taxon>
        <taxon>Sphaerotilaceae</taxon>
        <taxon>Azohydromonas</taxon>
    </lineage>
</organism>
<reference evidence="2 3" key="1">
    <citation type="submission" date="2023-11" db="EMBL/GenBank/DDBJ databases">
        <title>Draft genome of Azohydromonas lata strain H1 (DSM1123), a polyhydroxyalkanoate producer.</title>
        <authorList>
            <person name="Traversa D."/>
            <person name="D'Addabbo P."/>
            <person name="Pazzani C."/>
            <person name="Manzari C."/>
            <person name="Chiara M."/>
            <person name="Scrascia M."/>
        </authorList>
    </citation>
    <scope>NUCLEOTIDE SEQUENCE [LARGE SCALE GENOMIC DNA]</scope>
    <source>
        <strain evidence="2 3">H1</strain>
    </source>
</reference>
<evidence type="ECO:0000313" key="3">
    <source>
        <dbReference type="Proteomes" id="UP001293718"/>
    </source>
</evidence>
<feature type="chain" id="PRO_5046944754" evidence="1">
    <location>
        <begin position="27"/>
        <end position="175"/>
    </location>
</feature>
<accession>A0ABU5IAV4</accession>